<dbReference type="InterPro" id="IPR018391">
    <property type="entry name" value="PQQ_b-propeller_rpt"/>
</dbReference>
<comment type="caution">
    <text evidence="6">The sequence shown here is derived from an EMBL/GenBank/DDBJ whole genome shotgun (WGS) entry which is preliminary data.</text>
</comment>
<dbReference type="SUPFAM" id="SSF50998">
    <property type="entry name" value="Quinoprotein alcohol dehydrogenase-like"/>
    <property type="match status" value="1"/>
</dbReference>
<name>A0A2A5W9B1_9GAMM</name>
<organism evidence="6 7">
    <name type="scientific">OM182 bacterium MED-G28</name>
    <dbReference type="NCBI Taxonomy" id="1986256"/>
    <lineage>
        <taxon>Bacteria</taxon>
        <taxon>Pseudomonadati</taxon>
        <taxon>Pseudomonadota</taxon>
        <taxon>Gammaproteobacteria</taxon>
        <taxon>OMG group</taxon>
        <taxon>OM182 clade</taxon>
    </lineage>
</organism>
<accession>A0A2A5W9B1</accession>
<evidence type="ECO:0000313" key="6">
    <source>
        <dbReference type="EMBL" id="PDH32756.1"/>
    </source>
</evidence>
<comment type="similarity">
    <text evidence="2">Belongs to the bacterial PQQ dehydrogenase family.</text>
</comment>
<dbReference type="Pfam" id="PF01011">
    <property type="entry name" value="PQQ"/>
    <property type="match status" value="2"/>
</dbReference>
<dbReference type="PANTHER" id="PTHR32303">
    <property type="entry name" value="QUINOPROTEIN ALCOHOL DEHYDROGENASE (CYTOCHROME C)"/>
    <property type="match status" value="1"/>
</dbReference>
<proteinExistence type="inferred from homology"/>
<keyword evidence="4" id="KW-0732">Signal</keyword>
<feature type="domain" description="Pyrrolo-quinoline quinone repeat" evidence="5">
    <location>
        <begin position="426"/>
        <end position="565"/>
    </location>
</feature>
<dbReference type="InterPro" id="IPR011047">
    <property type="entry name" value="Quinoprotein_ADH-like_sf"/>
</dbReference>
<dbReference type="InterPro" id="IPR002372">
    <property type="entry name" value="PQQ_rpt_dom"/>
</dbReference>
<reference evidence="6 7" key="1">
    <citation type="submission" date="2017-08" db="EMBL/GenBank/DDBJ databases">
        <title>Fine stratification of microbial communities through a metagenomic profile of the photic zone.</title>
        <authorList>
            <person name="Haro-Moreno J.M."/>
            <person name="Lopez-Perez M."/>
            <person name="De La Torre J."/>
            <person name="Picazo A."/>
            <person name="Camacho A."/>
            <person name="Rodriguez-Valera F."/>
        </authorList>
    </citation>
    <scope>NUCLEOTIDE SEQUENCE [LARGE SCALE GENOMIC DNA]</scope>
    <source>
        <strain evidence="6">MED-G28</strain>
    </source>
</reference>
<feature type="domain" description="Pyrrolo-quinoline quinone repeat" evidence="5">
    <location>
        <begin position="83"/>
        <end position="393"/>
    </location>
</feature>
<feature type="chain" id="PRO_5012947005" evidence="4">
    <location>
        <begin position="25"/>
        <end position="605"/>
    </location>
</feature>
<comment type="cofactor">
    <cofactor evidence="1">
        <name>pyrroloquinoline quinone</name>
        <dbReference type="ChEBI" id="CHEBI:58442"/>
    </cofactor>
</comment>
<evidence type="ECO:0000259" key="5">
    <source>
        <dbReference type="Pfam" id="PF01011"/>
    </source>
</evidence>
<keyword evidence="3" id="KW-0560">Oxidoreductase</keyword>
<dbReference type="Gene3D" id="2.140.10.10">
    <property type="entry name" value="Quinoprotein alcohol dehydrogenase-like superfamily"/>
    <property type="match status" value="1"/>
</dbReference>
<dbReference type="EMBL" id="NTJZ01000013">
    <property type="protein sequence ID" value="PDH32756.1"/>
    <property type="molecule type" value="Genomic_DNA"/>
</dbReference>
<dbReference type="GO" id="GO:0016491">
    <property type="term" value="F:oxidoreductase activity"/>
    <property type="evidence" value="ECO:0007669"/>
    <property type="project" value="UniProtKB-KW"/>
</dbReference>
<evidence type="ECO:0000313" key="7">
    <source>
        <dbReference type="Proteomes" id="UP000219329"/>
    </source>
</evidence>
<evidence type="ECO:0000256" key="3">
    <source>
        <dbReference type="ARBA" id="ARBA00023002"/>
    </source>
</evidence>
<dbReference type="AlphaFoldDB" id="A0A2A5W9B1"/>
<sequence>MKRVLAKIFLFFFLVVKIHTGAHAQQDDNAEPNENSGGIIERYGRNVANSLDSINADPDTNPLLRNYSSVSDELLQNPPDADWLTWRRTYNNLGFSNLDQINRDTVAELELAWHQEVTAGNNMPTPLVHDGIMFLYSAGDVVLALDATNGEMLWRYSHDGNAVTSHKFGIALHEDKVLVPTSDLHMVALNARTGEVIWDHAVDVGDNEGYALRSAPTVAGGQVIQGMAASFVPGGGFIFAIDLGTGKETWRFNTLARPGAPGGNTWNNIPLEERQGGSVWNTGAYDAELDLVFYGVSPTYNTGPLLYSLGVDGVNNDALYTNTTLALRPATGELVWYYQHVANDQFDLDWIFERSIVELEINGELKKVVVTAGKPALFDALDAATGEYLFSVDTGLQNLFVAINPETGEKIPNPNVTLDAEEIRTVCPFYQGGRNWHASSINNDSGLLFVPMFEVCMDTLLDDSGTLLTTGMRADTRPVPDTDGNYGRLQAIDLNTREPAWQYRQEVVPASASLATAGGLVFLGYLDNSFKAFDQQSGEIVWEAQLGAIPAAFPITYSVDGTQYVAVVAGQLNIHTGVWLGLQNKFSGFVPENQEVAALWVFALE</sequence>
<dbReference type="SMART" id="SM00564">
    <property type="entry name" value="PQQ"/>
    <property type="match status" value="6"/>
</dbReference>
<protein>
    <submittedName>
        <fullName evidence="6">Pyrrolo-quinoline quinone</fullName>
    </submittedName>
</protein>
<feature type="signal peptide" evidence="4">
    <location>
        <begin position="1"/>
        <end position="24"/>
    </location>
</feature>
<dbReference type="Proteomes" id="UP000219329">
    <property type="component" value="Unassembled WGS sequence"/>
</dbReference>
<evidence type="ECO:0000256" key="1">
    <source>
        <dbReference type="ARBA" id="ARBA00001931"/>
    </source>
</evidence>
<evidence type="ECO:0000256" key="2">
    <source>
        <dbReference type="ARBA" id="ARBA00008156"/>
    </source>
</evidence>
<evidence type="ECO:0000256" key="4">
    <source>
        <dbReference type="SAM" id="SignalP"/>
    </source>
</evidence>
<gene>
    <name evidence="6" type="ORF">CNF02_10865</name>
</gene>